<name>K9WYM6_9NOST</name>
<dbReference type="EMBL" id="CP003642">
    <property type="protein sequence ID" value="AFZ25475.1"/>
    <property type="molecule type" value="Genomic_DNA"/>
</dbReference>
<evidence type="ECO:0000259" key="1">
    <source>
        <dbReference type="SMART" id="SM00860"/>
    </source>
</evidence>
<dbReference type="STRING" id="56107.Cylst_3323"/>
<dbReference type="eggNOG" id="COG0457">
    <property type="taxonomic scope" value="Bacteria"/>
</dbReference>
<dbReference type="Pfam" id="PF09346">
    <property type="entry name" value="SMI1_KNR4"/>
    <property type="match status" value="1"/>
</dbReference>
<evidence type="ECO:0000313" key="2">
    <source>
        <dbReference type="EMBL" id="AFZ25475.1"/>
    </source>
</evidence>
<evidence type="ECO:0000313" key="3">
    <source>
        <dbReference type="Proteomes" id="UP000010475"/>
    </source>
</evidence>
<dbReference type="OrthoDB" id="1190024at2"/>
<dbReference type="HOGENOM" id="CLU_082074_0_0_3"/>
<dbReference type="InterPro" id="IPR037883">
    <property type="entry name" value="Knr4/Smi1-like_sf"/>
</dbReference>
<dbReference type="SUPFAM" id="SSF160631">
    <property type="entry name" value="SMI1/KNR4-like"/>
    <property type="match status" value="1"/>
</dbReference>
<dbReference type="RefSeq" id="WP_015208724.1">
    <property type="nucleotide sequence ID" value="NC_019757.1"/>
</dbReference>
<dbReference type="Proteomes" id="UP000010475">
    <property type="component" value="Chromosome"/>
</dbReference>
<dbReference type="Gene3D" id="3.40.1580.10">
    <property type="entry name" value="SMI1/KNR4-like"/>
    <property type="match status" value="1"/>
</dbReference>
<dbReference type="PATRIC" id="fig|56107.3.peg.3640"/>
<dbReference type="AlphaFoldDB" id="K9WYM6"/>
<keyword evidence="3" id="KW-1185">Reference proteome</keyword>
<protein>
    <submittedName>
        <fullName evidence="2">Putative glucan synthasis protein</fullName>
    </submittedName>
</protein>
<reference evidence="2 3" key="1">
    <citation type="submission" date="2012-06" db="EMBL/GenBank/DDBJ databases">
        <title>Finished chromosome of genome of Cylindrospermum stagnale PCC 7417.</title>
        <authorList>
            <consortium name="US DOE Joint Genome Institute"/>
            <person name="Gugger M."/>
            <person name="Coursin T."/>
            <person name="Rippka R."/>
            <person name="Tandeau De Marsac N."/>
            <person name="Huntemann M."/>
            <person name="Wei C.-L."/>
            <person name="Han J."/>
            <person name="Detter J.C."/>
            <person name="Han C."/>
            <person name="Tapia R."/>
            <person name="Chen A."/>
            <person name="Kyrpides N."/>
            <person name="Mavromatis K."/>
            <person name="Markowitz V."/>
            <person name="Szeto E."/>
            <person name="Ivanova N."/>
            <person name="Pagani I."/>
            <person name="Pati A."/>
            <person name="Goodwin L."/>
            <person name="Nordberg H.P."/>
            <person name="Cantor M.N."/>
            <person name="Hua S.X."/>
            <person name="Woyke T."/>
            <person name="Kerfeld C.A."/>
        </authorList>
    </citation>
    <scope>NUCLEOTIDE SEQUENCE [LARGE SCALE GENOMIC DNA]</scope>
    <source>
        <strain evidence="2 3">PCC 7417</strain>
    </source>
</reference>
<sequence length="223" mass="25228">MSKVLQLKKKLTQLAILDATFEVFGSESHQYHLKPCLQDADIQVFEARHHITLPSEYCHFLLEVGNGGAGPGYGLYSIPGLLSANGIATTPYQVNYEILSQPFLLTEAWNDLDLIIKNPAGTVTNNDAYLDNKFIQGTLTMANYGCGMYALLVITGEQQGKIWIDDRTNDSGIYPASGNFCHYFHDADHQDFQPDSDEEQPLSFYDWYEDWLNRSLYQIRQSV</sequence>
<proteinExistence type="predicted"/>
<dbReference type="KEGG" id="csg:Cylst_3323"/>
<feature type="domain" description="Knr4/Smi1-like" evidence="1">
    <location>
        <begin position="35"/>
        <end position="214"/>
    </location>
</feature>
<accession>K9WYM6</accession>
<organism evidence="2 3">
    <name type="scientific">Cylindrospermum stagnale PCC 7417</name>
    <dbReference type="NCBI Taxonomy" id="56107"/>
    <lineage>
        <taxon>Bacteria</taxon>
        <taxon>Bacillati</taxon>
        <taxon>Cyanobacteriota</taxon>
        <taxon>Cyanophyceae</taxon>
        <taxon>Nostocales</taxon>
        <taxon>Nostocaceae</taxon>
        <taxon>Cylindrospermum</taxon>
    </lineage>
</organism>
<gene>
    <name evidence="2" type="ORF">Cylst_3323</name>
</gene>
<dbReference type="SMART" id="SM00860">
    <property type="entry name" value="SMI1_KNR4"/>
    <property type="match status" value="1"/>
</dbReference>
<dbReference type="InterPro" id="IPR018958">
    <property type="entry name" value="Knr4/Smi1-like_dom"/>
</dbReference>